<feature type="region of interest" description="Disordered" evidence="1">
    <location>
        <begin position="84"/>
        <end position="114"/>
    </location>
</feature>
<organism evidence="2 3">
    <name type="scientific">Trachymyrmex cornetzi</name>
    <dbReference type="NCBI Taxonomy" id="471704"/>
    <lineage>
        <taxon>Eukaryota</taxon>
        <taxon>Metazoa</taxon>
        <taxon>Ecdysozoa</taxon>
        <taxon>Arthropoda</taxon>
        <taxon>Hexapoda</taxon>
        <taxon>Insecta</taxon>
        <taxon>Pterygota</taxon>
        <taxon>Neoptera</taxon>
        <taxon>Endopterygota</taxon>
        <taxon>Hymenoptera</taxon>
        <taxon>Apocrita</taxon>
        <taxon>Aculeata</taxon>
        <taxon>Formicoidea</taxon>
        <taxon>Formicidae</taxon>
        <taxon>Myrmicinae</taxon>
        <taxon>Trachymyrmex</taxon>
    </lineage>
</organism>
<evidence type="ECO:0000313" key="3">
    <source>
        <dbReference type="Proteomes" id="UP000078492"/>
    </source>
</evidence>
<name>A0A151JPV4_9HYME</name>
<sequence>MPILSCIICSKRSQPLTLLTDITLNKCKNVLAVRQKNNLSCKDLVLPTTITENHGYHRTCYQRFTALPPEYRLVSSAENSEVNFEASTSTASSSNVETDERRLENEEKESSNVEVDAVDENNENLDSDINLSDVQSVHTVFDNSICIICVQIRKRVKGRTVQLHLCQKETIKILKSYAAEDDNIDLLHRLKNCESENKEVRYHNCCKKDLLYRIQSKNNENREKTEWHQKRHIHKTAFEVVSDYVLENVINLGKCCFLNFLKDMYIEYVKTKFRDFDGTIELRDLEERLLKLFPRKIAVVMLNKKKLSSHLMEFYFKIVYMILKKGTF</sequence>
<protein>
    <submittedName>
        <fullName evidence="2">Uncharacterized protein</fullName>
    </submittedName>
</protein>
<dbReference type="Proteomes" id="UP000078492">
    <property type="component" value="Unassembled WGS sequence"/>
</dbReference>
<reference evidence="2 3" key="1">
    <citation type="submission" date="2015-09" db="EMBL/GenBank/DDBJ databases">
        <title>Trachymyrmex cornetzi WGS genome.</title>
        <authorList>
            <person name="Nygaard S."/>
            <person name="Hu H."/>
            <person name="Boomsma J."/>
            <person name="Zhang G."/>
        </authorList>
    </citation>
    <scope>NUCLEOTIDE SEQUENCE [LARGE SCALE GENOMIC DNA]</scope>
    <source>
        <strain evidence="2">Tcor2-1</strain>
        <tissue evidence="2">Whole body</tissue>
    </source>
</reference>
<gene>
    <name evidence="2" type="ORF">ALC57_02035</name>
</gene>
<dbReference type="EMBL" id="KQ978764">
    <property type="protein sequence ID" value="KYN28545.1"/>
    <property type="molecule type" value="Genomic_DNA"/>
</dbReference>
<evidence type="ECO:0000313" key="2">
    <source>
        <dbReference type="EMBL" id="KYN28545.1"/>
    </source>
</evidence>
<dbReference type="OrthoDB" id="7635497at2759"/>
<dbReference type="AlphaFoldDB" id="A0A151JPV4"/>
<keyword evidence="3" id="KW-1185">Reference proteome</keyword>
<evidence type="ECO:0000256" key="1">
    <source>
        <dbReference type="SAM" id="MobiDB-lite"/>
    </source>
</evidence>
<feature type="compositionally biased region" description="Polar residues" evidence="1">
    <location>
        <begin position="84"/>
        <end position="96"/>
    </location>
</feature>
<proteinExistence type="predicted"/>
<feature type="compositionally biased region" description="Basic and acidic residues" evidence="1">
    <location>
        <begin position="98"/>
        <end position="111"/>
    </location>
</feature>
<dbReference type="KEGG" id="tcz:108770337"/>
<accession>A0A151JPV4</accession>